<protein>
    <submittedName>
        <fullName evidence="1">Uncharacterized protein</fullName>
    </submittedName>
</protein>
<reference evidence="1" key="1">
    <citation type="submission" date="2021-03" db="EMBL/GenBank/DDBJ databases">
        <authorList>
            <person name="Tagirdzhanova G."/>
        </authorList>
    </citation>
    <scope>NUCLEOTIDE SEQUENCE</scope>
</reference>
<proteinExistence type="predicted"/>
<evidence type="ECO:0000313" key="1">
    <source>
        <dbReference type="EMBL" id="CAF9908900.1"/>
    </source>
</evidence>
<dbReference type="OrthoDB" id="432412at2759"/>
<sequence length="128" mass="14229">MPYRILVTTHHITSRAKIQRLSRAAEQLAVSVLIKKTIKPYGVMVCEGDTEQHAREWLAVVKGLRYKGYRFIKGEYLTGSRLILGGKNGARVVEGTSEFNIELDRLSAGPSNSGLKAWWAAAMRSQPA</sequence>
<accession>A0A8H3IA96</accession>
<gene>
    <name evidence="1" type="ORF">GOMPHAMPRED_006350</name>
</gene>
<comment type="caution">
    <text evidence="1">The sequence shown here is derived from an EMBL/GenBank/DDBJ whole genome shotgun (WGS) entry which is preliminary data.</text>
</comment>
<keyword evidence="2" id="KW-1185">Reference proteome</keyword>
<evidence type="ECO:0000313" key="2">
    <source>
        <dbReference type="Proteomes" id="UP000664169"/>
    </source>
</evidence>
<dbReference type="Proteomes" id="UP000664169">
    <property type="component" value="Unassembled WGS sequence"/>
</dbReference>
<organism evidence="1 2">
    <name type="scientific">Gomphillus americanus</name>
    <dbReference type="NCBI Taxonomy" id="1940652"/>
    <lineage>
        <taxon>Eukaryota</taxon>
        <taxon>Fungi</taxon>
        <taxon>Dikarya</taxon>
        <taxon>Ascomycota</taxon>
        <taxon>Pezizomycotina</taxon>
        <taxon>Lecanoromycetes</taxon>
        <taxon>OSLEUM clade</taxon>
        <taxon>Ostropomycetidae</taxon>
        <taxon>Ostropales</taxon>
        <taxon>Graphidaceae</taxon>
        <taxon>Gomphilloideae</taxon>
        <taxon>Gomphillus</taxon>
    </lineage>
</organism>
<dbReference type="AlphaFoldDB" id="A0A8H3IA96"/>
<dbReference type="EMBL" id="CAJPDQ010000004">
    <property type="protein sequence ID" value="CAF9908900.1"/>
    <property type="molecule type" value="Genomic_DNA"/>
</dbReference>
<name>A0A8H3IA96_9LECA</name>